<feature type="signal peptide" evidence="8">
    <location>
        <begin position="1"/>
        <end position="20"/>
    </location>
</feature>
<dbReference type="GO" id="GO:0008810">
    <property type="term" value="F:cellulase activity"/>
    <property type="evidence" value="ECO:0007669"/>
    <property type="project" value="UniProtKB-EC"/>
</dbReference>
<dbReference type="InterPro" id="IPR001701">
    <property type="entry name" value="Glyco_hydro_9"/>
</dbReference>
<evidence type="ECO:0000256" key="6">
    <source>
        <dbReference type="ARBA" id="ARBA00023326"/>
    </source>
</evidence>
<keyword evidence="4 7" id="KW-0119">Carbohydrate metabolism</keyword>
<keyword evidence="12" id="KW-1185">Reference proteome</keyword>
<dbReference type="PANTHER" id="PTHR22298">
    <property type="entry name" value="ENDO-1,4-BETA-GLUCANASE"/>
    <property type="match status" value="1"/>
</dbReference>
<proteinExistence type="inferred from homology"/>
<accession>A0ABP1EE88</accession>
<feature type="domain" description="PKD" evidence="9">
    <location>
        <begin position="730"/>
        <end position="815"/>
    </location>
</feature>
<dbReference type="NCBIfam" id="TIGR04183">
    <property type="entry name" value="Por_Secre_tail"/>
    <property type="match status" value="1"/>
</dbReference>
<dbReference type="InterPro" id="IPR000601">
    <property type="entry name" value="PKD_dom"/>
</dbReference>
<dbReference type="InterPro" id="IPR035986">
    <property type="entry name" value="PKD_dom_sf"/>
</dbReference>
<feature type="domain" description="CBM3" evidence="10">
    <location>
        <begin position="483"/>
        <end position="639"/>
    </location>
</feature>
<dbReference type="InterPro" id="IPR026444">
    <property type="entry name" value="Secre_tail"/>
</dbReference>
<dbReference type="Gene3D" id="2.60.40.710">
    <property type="entry name" value="Endoglucanase-like"/>
    <property type="match status" value="1"/>
</dbReference>
<dbReference type="Gene3D" id="1.50.10.10">
    <property type="match status" value="2"/>
</dbReference>
<name>A0ABP1EE88_9FLAO</name>
<dbReference type="EMBL" id="CAXIXY010000003">
    <property type="protein sequence ID" value="CAL2076877.1"/>
    <property type="molecule type" value="Genomic_DNA"/>
</dbReference>
<evidence type="ECO:0000313" key="12">
    <source>
        <dbReference type="Proteomes" id="UP001497416"/>
    </source>
</evidence>
<keyword evidence="1 8" id="KW-0732">Signal</keyword>
<protein>
    <recommendedName>
        <fullName evidence="8">Endoglucanase</fullName>
        <ecNumber evidence="8">3.2.1.4</ecNumber>
    </recommendedName>
</protein>
<keyword evidence="3 8" id="KW-0136">Cellulose degradation</keyword>
<dbReference type="InterPro" id="IPR036966">
    <property type="entry name" value="CBM3_sf"/>
</dbReference>
<keyword evidence="2 7" id="KW-0378">Hydrolase</keyword>
<comment type="caution">
    <text evidence="11">The sequence shown here is derived from an EMBL/GenBank/DDBJ whole genome shotgun (WGS) entry which is preliminary data.</text>
</comment>
<dbReference type="SMART" id="SM01067">
    <property type="entry name" value="CBM_3"/>
    <property type="match status" value="1"/>
</dbReference>
<dbReference type="RefSeq" id="WP_348710011.1">
    <property type="nucleotide sequence ID" value="NZ_CAXIXY010000003.1"/>
</dbReference>
<dbReference type="SMART" id="SM00089">
    <property type="entry name" value="PKD"/>
    <property type="match status" value="3"/>
</dbReference>
<dbReference type="SUPFAM" id="SSF48208">
    <property type="entry name" value="Six-hairpin glycosidases"/>
    <property type="match status" value="2"/>
</dbReference>
<dbReference type="SUPFAM" id="SSF49384">
    <property type="entry name" value="Carbohydrate-binding domain"/>
    <property type="match status" value="1"/>
</dbReference>
<evidence type="ECO:0000256" key="4">
    <source>
        <dbReference type="ARBA" id="ARBA00023277"/>
    </source>
</evidence>
<evidence type="ECO:0000256" key="3">
    <source>
        <dbReference type="ARBA" id="ARBA00023001"/>
    </source>
</evidence>
<comment type="similarity">
    <text evidence="7 8">Belongs to the glycosyl hydrolase 9 (cellulase E) family.</text>
</comment>
<feature type="active site" evidence="7">
    <location>
        <position position="447"/>
    </location>
</feature>
<sequence>MKLKLLCVGLLLSLSVNIAAQFNYGEALQKSLYFYEAQQSGELPAWNRVPWRSDSALNDGSDVGLDLTGGWYDAGDHVKFNFPMAYTVTTLAWGGIEFKDAYIQSGQYDILKRNLRFVTDYFLKCHTGPNEYWGQVAAGGIDHAWWGPAEVNPQPRESFKISGANGGSDLAGETAAALAAVSILFQDDDPAYSARLLQSAEELYDYADRVREAYSNSITDAAGFYRSFSNYEDEIVWGAAWLYRATNDNKYLVKAEAEYDNMQREGQSAIAKYKEAFSWDDKAYGTYVLLSILTGKNKYKQDAERNLNWWTGVGVNGDVVPTTPGGLPHIRQWGTLRYANNEAFLALVYSDKVSTNPTQQTAYRNYAKFMTDYTLGDNPINRSFMVGFGNNPANKPHHRGAHGGWTNNCSGVPDTSSHILYGAVVGGPKSPANDGFADDRCEFIANEVACDYNAGITGVLAWMYGNFGGNPLATFPPASAGTPTRSEVRTMSKFNSNNASGSTVQIRVQNRTAWPARVTDKLSYRYFFDISEGVAKGLTIADYQPTLNAVQGNSSITIGTWDASRNIYYAEVSLVGEQIAPIGDPQFRRETQLNFRVSNGVPYDVTNDWSAQGIGGTEVESSNIPIYDNGVLVFGNEPDAGNAPIAAFTATPESGIAPLDVQFDASSSSDPNGDTLSYSWDFGNGTTSTLVNPLVTYTSVGSYEVSLIVSDGTNFSSPVTKTIEVTDGSPVASFTTTTDSGVAPLTVGFDASSSLDPSGGGLSYSWNFGNGNSASTVTATTVFDVGTYTVSLTVTNAAGQADTITKVITATDGNISCAFGAPTASALPTIHKQFNHIFVLGSGGPNLDNVTNFTINWDLPNNGLYQFSMLTNNGVPSWWNDFKPKVTQNFNQANPEVNLSNTGFAGLDGDYWVTTDNGNFVMVSKTGGFTIYFSEIDQAPNCNTTRIASRNARMANTCTFNTPVPNALPSIQKQFNNIFVLGSGGPNLDNVSNFTINWDLPNNGLYQFSMLTNNGVPSWWNDLKPKVSQSFNGAQPEVTITNSGFPNLDGSYWATLDGDNFVLVSKTADFTIYFSTTSTEPQCGGGNNNNPIADFTASITSGEAPLLVAFDASNSSDPDSDSLTYTWDFNDGNTATGVMSQNTFTSKGNYSVTLTVDDGKGGTASKSVVIQVSDPVIIVDPGPTGNIYLDRFNEMRAEFYAPENGYFSADGSPHHSIESLIVEAPDHGHESTSELYSYWLWLEVMNARINGDWASIGNVWNKIEEFIIPTKLDQPTNAAYNPSSPAAYASEFPLPENYPAPLEFSAPVGIDPVSAELTAAYGPEVYQMHWLLDNDNFYGYGNRGDGVSTPSYINTFQRGEQESVYETVPHPSWEGFNWGGTNGYLPLFTLDQNYSQQWRYTSATDADARAVQAMYWAQVYAKEQNVSLNTLDLDKATKMGDYLRLGMFDKYFKPLGVQSSTTGAGTGYDSAHYLMSWYISWGGAVDTSAPWAFRISSSHCHFGYQNPVAAYAMSQVNELKPTTPNGARDWGVSLQRQLEFYTWLQSKEGGIAGGATNSWNGNYSTYPAGKSTFYDMAFNENPVYLDPGSGTWFGWQAWSMERIAEYYYITNDVMAKNLMDKWANWVKSIVVLIGEDDFDIPATLAWTGEPDTWDPNNPGTNQGLSVTVTEYGKDLGVAASMAKALIYYAAATEKYETLDTASRDLAKEVLDRMWRTYRDDKGVSAPESRGDFSRIFEQEVFVPEGFNGTMPNGDVIQPGVTFLDIRSDYRNDPDFPALEQAYNSGTEYTKRYHRSWAQIEVALANAEYGFFFGNTAARSSKTIEQKMLVGIGPNPVSEQLNIYISHQEDEVELNLIDVSGRIVRSKKLLNGNHSTTLSVSNLPVGLYILEAKDKLLKTINRKKIIVTR</sequence>
<evidence type="ECO:0000313" key="11">
    <source>
        <dbReference type="EMBL" id="CAL2076877.1"/>
    </source>
</evidence>
<dbReference type="InterPro" id="IPR022409">
    <property type="entry name" value="PKD/Chitinase_dom"/>
</dbReference>
<dbReference type="SUPFAM" id="SSF49299">
    <property type="entry name" value="PKD domain"/>
    <property type="match status" value="3"/>
</dbReference>
<evidence type="ECO:0000256" key="5">
    <source>
        <dbReference type="ARBA" id="ARBA00023295"/>
    </source>
</evidence>
<dbReference type="Gene3D" id="2.60.40.10">
    <property type="entry name" value="Immunoglobulins"/>
    <property type="match status" value="3"/>
</dbReference>
<dbReference type="InterPro" id="IPR001956">
    <property type="entry name" value="CBM3"/>
</dbReference>
<dbReference type="PRINTS" id="PR00844">
    <property type="entry name" value="GLHYDRLASE48"/>
</dbReference>
<dbReference type="PROSITE" id="PS00698">
    <property type="entry name" value="GH9_3"/>
    <property type="match status" value="1"/>
</dbReference>
<feature type="domain" description="PKD" evidence="9">
    <location>
        <begin position="644"/>
        <end position="726"/>
    </location>
</feature>
<dbReference type="PROSITE" id="PS51172">
    <property type="entry name" value="CBM3"/>
    <property type="match status" value="1"/>
</dbReference>
<evidence type="ECO:0000256" key="2">
    <source>
        <dbReference type="ARBA" id="ARBA00022801"/>
    </source>
</evidence>
<evidence type="ECO:0000259" key="10">
    <source>
        <dbReference type="PROSITE" id="PS51172"/>
    </source>
</evidence>
<feature type="chain" id="PRO_5044984558" description="Endoglucanase" evidence="8">
    <location>
        <begin position="21"/>
        <end position="1908"/>
    </location>
</feature>
<dbReference type="InterPro" id="IPR023309">
    <property type="entry name" value="Endo-1-4-beta-glucanase_dom2"/>
</dbReference>
<evidence type="ECO:0000256" key="1">
    <source>
        <dbReference type="ARBA" id="ARBA00022729"/>
    </source>
</evidence>
<dbReference type="InterPro" id="IPR008928">
    <property type="entry name" value="6-hairpin_glycosidase_sf"/>
</dbReference>
<dbReference type="Pfam" id="PF00942">
    <property type="entry name" value="CBM_3"/>
    <property type="match status" value="1"/>
</dbReference>
<dbReference type="InterPro" id="IPR027390">
    <property type="entry name" value="Endoglucanase_F_dom3"/>
</dbReference>
<reference evidence="11 12" key="1">
    <citation type="submission" date="2024-05" db="EMBL/GenBank/DDBJ databases">
        <authorList>
            <person name="Duchaud E."/>
        </authorList>
    </citation>
    <scope>NUCLEOTIDE SEQUENCE [LARGE SCALE GENOMIC DNA]</scope>
    <source>
        <strain evidence="11">Ena-SAMPLE-TAB-13-05-2024-13:56:06:370-140302</strain>
    </source>
</reference>
<feature type="domain" description="PKD" evidence="9">
    <location>
        <begin position="1091"/>
        <end position="1172"/>
    </location>
</feature>
<dbReference type="InterPro" id="IPR013783">
    <property type="entry name" value="Ig-like_fold"/>
</dbReference>
<dbReference type="Gene3D" id="4.10.870.10">
    <property type="entry name" value="Endo-1,4-beta-glucanase f. Domain 3"/>
    <property type="match status" value="1"/>
</dbReference>
<feature type="active site" evidence="7">
    <location>
        <position position="438"/>
    </location>
</feature>
<dbReference type="InterPro" id="IPR008965">
    <property type="entry name" value="CBM2/CBM3_carb-bd_dom_sf"/>
</dbReference>
<comment type="catalytic activity">
    <reaction evidence="8">
        <text>Endohydrolysis of (1-&gt;4)-beta-D-glucosidic linkages in cellulose, lichenin and cereal beta-D-glucans.</text>
        <dbReference type="EC" id="3.2.1.4"/>
    </reaction>
</comment>
<organism evidence="11 12">
    <name type="scientific">Tenacibaculum platacis</name>
    <dbReference type="NCBI Taxonomy" id="3137852"/>
    <lineage>
        <taxon>Bacteria</taxon>
        <taxon>Pseudomonadati</taxon>
        <taxon>Bacteroidota</taxon>
        <taxon>Flavobacteriia</taxon>
        <taxon>Flavobacteriales</taxon>
        <taxon>Flavobacteriaceae</taxon>
        <taxon>Tenacibaculum</taxon>
    </lineage>
</organism>
<evidence type="ECO:0000256" key="8">
    <source>
        <dbReference type="RuleBase" id="RU361166"/>
    </source>
</evidence>
<dbReference type="Pfam" id="PF18962">
    <property type="entry name" value="Por_Secre_tail"/>
    <property type="match status" value="1"/>
</dbReference>
<dbReference type="Pfam" id="PF00759">
    <property type="entry name" value="Glyco_hydro_9"/>
    <property type="match status" value="1"/>
</dbReference>
<dbReference type="InterPro" id="IPR000556">
    <property type="entry name" value="Glyco_hydro_48F"/>
</dbReference>
<gene>
    <name evidence="11" type="primary">celA</name>
    <name evidence="11" type="ORF">T190607A01A_10435</name>
</gene>
<dbReference type="InterPro" id="IPR033126">
    <property type="entry name" value="Glyco_hydro_9_Asp/Glu_AS"/>
</dbReference>
<keyword evidence="6 7" id="KW-0624">Polysaccharide degradation</keyword>
<dbReference type="CDD" id="cd00146">
    <property type="entry name" value="PKD"/>
    <property type="match status" value="3"/>
</dbReference>
<dbReference type="EC" id="3.2.1.4" evidence="8"/>
<dbReference type="Pfam" id="PF18911">
    <property type="entry name" value="PKD_4"/>
    <property type="match status" value="3"/>
</dbReference>
<keyword evidence="5 7" id="KW-0326">Glycosidase</keyword>
<evidence type="ECO:0000259" key="9">
    <source>
        <dbReference type="PROSITE" id="PS50093"/>
    </source>
</evidence>
<dbReference type="InterPro" id="IPR012341">
    <property type="entry name" value="6hp_glycosidase-like_sf"/>
</dbReference>
<evidence type="ECO:0000256" key="7">
    <source>
        <dbReference type="PROSITE-ProRule" id="PRU10060"/>
    </source>
</evidence>
<dbReference type="PROSITE" id="PS50093">
    <property type="entry name" value="PKD"/>
    <property type="match status" value="3"/>
</dbReference>
<dbReference type="Gene3D" id="2.170.160.10">
    <property type="entry name" value="Endo-1,4-beta-glucanase f. Domain 2"/>
    <property type="match status" value="1"/>
</dbReference>
<dbReference type="Pfam" id="PF02011">
    <property type="entry name" value="Glyco_hydro_48"/>
    <property type="match status" value="1"/>
</dbReference>
<dbReference type="Proteomes" id="UP001497416">
    <property type="component" value="Unassembled WGS sequence"/>
</dbReference>